<accession>A0A9W9ZJL0</accession>
<sequence length="100" mass="11644">MVCRDSPFNMADNPRRIRELLLDRYSRTIQEICRIMGQSSAMDCDMRDSVIFRLNSLRHLVVRCGDIANVPREVSICFNTGSCVYFIQRFPRQPAIFRPG</sequence>
<proteinExistence type="predicted"/>
<evidence type="ECO:0000313" key="1">
    <source>
        <dbReference type="EMBL" id="KAJ7382625.1"/>
    </source>
</evidence>
<evidence type="ECO:0000313" key="2">
    <source>
        <dbReference type="Proteomes" id="UP001163046"/>
    </source>
</evidence>
<gene>
    <name evidence="1" type="ORF">OS493_033983</name>
</gene>
<dbReference type="AlphaFoldDB" id="A0A9W9ZJL0"/>
<dbReference type="Proteomes" id="UP001163046">
    <property type="component" value="Unassembled WGS sequence"/>
</dbReference>
<reference evidence="1" key="1">
    <citation type="submission" date="2023-01" db="EMBL/GenBank/DDBJ databases">
        <title>Genome assembly of the deep-sea coral Lophelia pertusa.</title>
        <authorList>
            <person name="Herrera S."/>
            <person name="Cordes E."/>
        </authorList>
    </citation>
    <scope>NUCLEOTIDE SEQUENCE</scope>
    <source>
        <strain evidence="1">USNM1676648</strain>
        <tissue evidence="1">Polyp</tissue>
    </source>
</reference>
<name>A0A9W9ZJL0_9CNID</name>
<protein>
    <submittedName>
        <fullName evidence="1">Uncharacterized protein</fullName>
    </submittedName>
</protein>
<comment type="caution">
    <text evidence="1">The sequence shown here is derived from an EMBL/GenBank/DDBJ whole genome shotgun (WGS) entry which is preliminary data.</text>
</comment>
<keyword evidence="2" id="KW-1185">Reference proteome</keyword>
<organism evidence="1 2">
    <name type="scientific">Desmophyllum pertusum</name>
    <dbReference type="NCBI Taxonomy" id="174260"/>
    <lineage>
        <taxon>Eukaryota</taxon>
        <taxon>Metazoa</taxon>
        <taxon>Cnidaria</taxon>
        <taxon>Anthozoa</taxon>
        <taxon>Hexacorallia</taxon>
        <taxon>Scleractinia</taxon>
        <taxon>Caryophylliina</taxon>
        <taxon>Caryophylliidae</taxon>
        <taxon>Desmophyllum</taxon>
    </lineage>
</organism>
<dbReference type="EMBL" id="MU825919">
    <property type="protein sequence ID" value="KAJ7382625.1"/>
    <property type="molecule type" value="Genomic_DNA"/>
</dbReference>